<dbReference type="AlphaFoldDB" id="A0A956SF29"/>
<dbReference type="FunFam" id="3.40.50.300:FF:000006">
    <property type="entry name" value="DNA-binding transcriptional regulator NtrC"/>
    <property type="match status" value="1"/>
</dbReference>
<keyword evidence="6" id="KW-0805">Transcription regulation</keyword>
<dbReference type="SUPFAM" id="SSF52540">
    <property type="entry name" value="P-loop containing nucleoside triphosphate hydrolases"/>
    <property type="match status" value="1"/>
</dbReference>
<evidence type="ECO:0000313" key="14">
    <source>
        <dbReference type="Proteomes" id="UP000739538"/>
    </source>
</evidence>
<dbReference type="InterPro" id="IPR002197">
    <property type="entry name" value="HTH_Fis"/>
</dbReference>
<evidence type="ECO:0000313" key="13">
    <source>
        <dbReference type="EMBL" id="MCA9758076.1"/>
    </source>
</evidence>
<evidence type="ECO:0000259" key="12">
    <source>
        <dbReference type="PROSITE" id="PS50110"/>
    </source>
</evidence>
<dbReference type="PROSITE" id="PS50110">
    <property type="entry name" value="RESPONSE_REGULATORY"/>
    <property type="match status" value="1"/>
</dbReference>
<keyword evidence="8" id="KW-0010">Activator</keyword>
<dbReference type="SMART" id="SM00382">
    <property type="entry name" value="AAA"/>
    <property type="match status" value="1"/>
</dbReference>
<dbReference type="Gene3D" id="1.10.8.60">
    <property type="match status" value="1"/>
</dbReference>
<dbReference type="Pfam" id="PF00072">
    <property type="entry name" value="Response_reg"/>
    <property type="match status" value="1"/>
</dbReference>
<keyword evidence="2" id="KW-0963">Cytoplasm</keyword>
<dbReference type="InterPro" id="IPR002078">
    <property type="entry name" value="Sigma_54_int"/>
</dbReference>
<dbReference type="PANTHER" id="PTHR32071:SF57">
    <property type="entry name" value="C4-DICARBOXYLATE TRANSPORT TRANSCRIPTIONAL REGULATORY PROTEIN DCTD"/>
    <property type="match status" value="1"/>
</dbReference>
<dbReference type="GO" id="GO:0000160">
    <property type="term" value="P:phosphorelay signal transduction system"/>
    <property type="evidence" value="ECO:0007669"/>
    <property type="project" value="InterPro"/>
</dbReference>
<reference evidence="13" key="1">
    <citation type="submission" date="2020-04" db="EMBL/GenBank/DDBJ databases">
        <authorList>
            <person name="Zhang T."/>
        </authorList>
    </citation>
    <scope>NUCLEOTIDE SEQUENCE</scope>
    <source>
        <strain evidence="13">HKST-UBA02</strain>
    </source>
</reference>
<dbReference type="InterPro" id="IPR011006">
    <property type="entry name" value="CheY-like_superfamily"/>
</dbReference>
<evidence type="ECO:0000256" key="8">
    <source>
        <dbReference type="ARBA" id="ARBA00023159"/>
    </source>
</evidence>
<feature type="domain" description="Sigma-54 factor interaction" evidence="11">
    <location>
        <begin position="144"/>
        <end position="373"/>
    </location>
</feature>
<protein>
    <submittedName>
        <fullName evidence="13">Sigma-54-dependent Fis family transcriptional regulator</fullName>
    </submittedName>
</protein>
<dbReference type="InterPro" id="IPR025944">
    <property type="entry name" value="Sigma_54_int_dom_CS"/>
</dbReference>
<dbReference type="PROSITE" id="PS00675">
    <property type="entry name" value="SIGMA54_INTERACT_1"/>
    <property type="match status" value="1"/>
</dbReference>
<keyword evidence="9" id="KW-0804">Transcription</keyword>
<dbReference type="Pfam" id="PF02954">
    <property type="entry name" value="HTH_8"/>
    <property type="match status" value="1"/>
</dbReference>
<dbReference type="FunFam" id="3.40.50.2300:FF:000018">
    <property type="entry name" value="DNA-binding transcriptional regulator NtrC"/>
    <property type="match status" value="1"/>
</dbReference>
<dbReference type="GO" id="GO:0005737">
    <property type="term" value="C:cytoplasm"/>
    <property type="evidence" value="ECO:0007669"/>
    <property type="project" value="UniProtKB-SubCell"/>
</dbReference>
<dbReference type="SUPFAM" id="SSF52172">
    <property type="entry name" value="CheY-like"/>
    <property type="match status" value="1"/>
</dbReference>
<comment type="caution">
    <text evidence="13">The sequence shown here is derived from an EMBL/GenBank/DDBJ whole genome shotgun (WGS) entry which is preliminary data.</text>
</comment>
<keyword evidence="5" id="KW-0067">ATP-binding</keyword>
<gene>
    <name evidence="13" type="ORF">KDA27_19945</name>
</gene>
<dbReference type="PROSITE" id="PS00676">
    <property type="entry name" value="SIGMA54_INTERACT_2"/>
    <property type="match status" value="1"/>
</dbReference>
<accession>A0A956SF29</accession>
<dbReference type="GO" id="GO:0005524">
    <property type="term" value="F:ATP binding"/>
    <property type="evidence" value="ECO:0007669"/>
    <property type="project" value="UniProtKB-KW"/>
</dbReference>
<dbReference type="InterPro" id="IPR009057">
    <property type="entry name" value="Homeodomain-like_sf"/>
</dbReference>
<evidence type="ECO:0000256" key="3">
    <source>
        <dbReference type="ARBA" id="ARBA00022553"/>
    </source>
</evidence>
<keyword evidence="3 10" id="KW-0597">Phosphoprotein</keyword>
<evidence type="ECO:0000256" key="1">
    <source>
        <dbReference type="ARBA" id="ARBA00004496"/>
    </source>
</evidence>
<dbReference type="Pfam" id="PF00158">
    <property type="entry name" value="Sigma54_activat"/>
    <property type="match status" value="1"/>
</dbReference>
<feature type="domain" description="Response regulatory" evidence="12">
    <location>
        <begin position="5"/>
        <end position="119"/>
    </location>
</feature>
<dbReference type="InterPro" id="IPR025943">
    <property type="entry name" value="Sigma_54_int_dom_ATP-bd_2"/>
</dbReference>
<evidence type="ECO:0000259" key="11">
    <source>
        <dbReference type="PROSITE" id="PS50045"/>
    </source>
</evidence>
<comment type="subcellular location">
    <subcellularLocation>
        <location evidence="1">Cytoplasm</location>
    </subcellularLocation>
</comment>
<sequence>MKSSTILVVDDEPVQVDALARTLRKSGYDVHTANRGADALQIVESRQIDLVLSDLRMPDVTGMELLEQVKRIQPDVDVVLLTAYGTVDGAVQAMKLGASDFLSKPIDLDQLELVVSRILERRELVRENRVLRERLEESKVGFRMIGQSKTLEEVLSRAARAAETDATVLVQGESGTGKELLARSIHASSRRGDGPFSAINCAAVPETLLESELFGHEKGAFTGASSRHIGRVERAAGGTLFLDEIGDVTPAVQVKLLRFLQEREFSRVGGEETMRADVRVIAATHRDLVERTQTGEFREDLYYRLNVVSLEIPPLRDRREDVPALVEHFLEKFAKRYERDVTTLTREAMDALVKYGFPGNVRELENVIEQAVVLARGSILTLADLPPRISGQSGGGPLDALGDFSLNLTLVDGNLPELLEDLERRVVLECLSRHEGNQSACARHLGLTESGLRYKLRKWQDGEGAEE</sequence>
<dbReference type="Gene3D" id="1.10.10.60">
    <property type="entry name" value="Homeodomain-like"/>
    <property type="match status" value="1"/>
</dbReference>
<dbReference type="InterPro" id="IPR001789">
    <property type="entry name" value="Sig_transdc_resp-reg_receiver"/>
</dbReference>
<evidence type="ECO:0000256" key="7">
    <source>
        <dbReference type="ARBA" id="ARBA00023125"/>
    </source>
</evidence>
<evidence type="ECO:0000256" key="9">
    <source>
        <dbReference type="ARBA" id="ARBA00023163"/>
    </source>
</evidence>
<evidence type="ECO:0000256" key="10">
    <source>
        <dbReference type="PROSITE-ProRule" id="PRU00169"/>
    </source>
</evidence>
<dbReference type="SMART" id="SM00448">
    <property type="entry name" value="REC"/>
    <property type="match status" value="1"/>
</dbReference>
<dbReference type="SUPFAM" id="SSF46689">
    <property type="entry name" value="Homeodomain-like"/>
    <property type="match status" value="1"/>
</dbReference>
<dbReference type="Gene3D" id="3.40.50.300">
    <property type="entry name" value="P-loop containing nucleotide triphosphate hydrolases"/>
    <property type="match status" value="1"/>
</dbReference>
<dbReference type="InterPro" id="IPR027417">
    <property type="entry name" value="P-loop_NTPase"/>
</dbReference>
<dbReference type="FunFam" id="1.10.8.60:FF:000014">
    <property type="entry name" value="DNA-binding transcriptional regulator NtrC"/>
    <property type="match status" value="1"/>
</dbReference>
<evidence type="ECO:0000256" key="6">
    <source>
        <dbReference type="ARBA" id="ARBA00023015"/>
    </source>
</evidence>
<reference evidence="13" key="2">
    <citation type="journal article" date="2021" name="Microbiome">
        <title>Successional dynamics and alternative stable states in a saline activated sludge microbial community over 9 years.</title>
        <authorList>
            <person name="Wang Y."/>
            <person name="Ye J."/>
            <person name="Ju F."/>
            <person name="Liu L."/>
            <person name="Boyd J.A."/>
            <person name="Deng Y."/>
            <person name="Parks D.H."/>
            <person name="Jiang X."/>
            <person name="Yin X."/>
            <person name="Woodcroft B.J."/>
            <person name="Tyson G.W."/>
            <person name="Hugenholtz P."/>
            <person name="Polz M.F."/>
            <person name="Zhang T."/>
        </authorList>
    </citation>
    <scope>NUCLEOTIDE SEQUENCE</scope>
    <source>
        <strain evidence="13">HKST-UBA02</strain>
    </source>
</reference>
<dbReference type="Gene3D" id="3.40.50.2300">
    <property type="match status" value="1"/>
</dbReference>
<dbReference type="PANTHER" id="PTHR32071">
    <property type="entry name" value="TRANSCRIPTIONAL REGULATORY PROTEIN"/>
    <property type="match status" value="1"/>
</dbReference>
<keyword evidence="7" id="KW-0238">DNA-binding</keyword>
<feature type="modified residue" description="4-aspartylphosphate" evidence="10">
    <location>
        <position position="54"/>
    </location>
</feature>
<proteinExistence type="predicted"/>
<dbReference type="PRINTS" id="PR01590">
    <property type="entry name" value="HTHFIS"/>
</dbReference>
<dbReference type="InterPro" id="IPR058031">
    <property type="entry name" value="AAA_lid_NorR"/>
</dbReference>
<dbReference type="GO" id="GO:0006355">
    <property type="term" value="P:regulation of DNA-templated transcription"/>
    <property type="evidence" value="ECO:0007669"/>
    <property type="project" value="InterPro"/>
</dbReference>
<organism evidence="13 14">
    <name type="scientific">Eiseniibacteriota bacterium</name>
    <dbReference type="NCBI Taxonomy" id="2212470"/>
    <lineage>
        <taxon>Bacteria</taxon>
        <taxon>Candidatus Eiseniibacteriota</taxon>
    </lineage>
</organism>
<dbReference type="CDD" id="cd00009">
    <property type="entry name" value="AAA"/>
    <property type="match status" value="1"/>
</dbReference>
<evidence type="ECO:0000256" key="4">
    <source>
        <dbReference type="ARBA" id="ARBA00022741"/>
    </source>
</evidence>
<dbReference type="PROSITE" id="PS00688">
    <property type="entry name" value="SIGMA54_INTERACT_3"/>
    <property type="match status" value="1"/>
</dbReference>
<dbReference type="InterPro" id="IPR025662">
    <property type="entry name" value="Sigma_54_int_dom_ATP-bd_1"/>
</dbReference>
<evidence type="ECO:0000256" key="2">
    <source>
        <dbReference type="ARBA" id="ARBA00022490"/>
    </source>
</evidence>
<keyword evidence="4" id="KW-0547">Nucleotide-binding</keyword>
<dbReference type="Proteomes" id="UP000739538">
    <property type="component" value="Unassembled WGS sequence"/>
</dbReference>
<dbReference type="PROSITE" id="PS50045">
    <property type="entry name" value="SIGMA54_INTERACT_4"/>
    <property type="match status" value="1"/>
</dbReference>
<name>A0A956SF29_UNCEI</name>
<evidence type="ECO:0000256" key="5">
    <source>
        <dbReference type="ARBA" id="ARBA00022840"/>
    </source>
</evidence>
<dbReference type="EMBL" id="JAGQHS010000140">
    <property type="protein sequence ID" value="MCA9758076.1"/>
    <property type="molecule type" value="Genomic_DNA"/>
</dbReference>
<dbReference type="InterPro" id="IPR003593">
    <property type="entry name" value="AAA+_ATPase"/>
</dbReference>
<dbReference type="GO" id="GO:0043565">
    <property type="term" value="F:sequence-specific DNA binding"/>
    <property type="evidence" value="ECO:0007669"/>
    <property type="project" value="InterPro"/>
</dbReference>
<dbReference type="Pfam" id="PF25601">
    <property type="entry name" value="AAA_lid_14"/>
    <property type="match status" value="1"/>
</dbReference>